<dbReference type="KEGG" id="cmt:CCM_09273"/>
<organism evidence="3 4">
    <name type="scientific">Cordyceps militaris (strain CM01)</name>
    <name type="common">Caterpillar fungus</name>
    <dbReference type="NCBI Taxonomy" id="983644"/>
    <lineage>
        <taxon>Eukaryota</taxon>
        <taxon>Fungi</taxon>
        <taxon>Dikarya</taxon>
        <taxon>Ascomycota</taxon>
        <taxon>Pezizomycotina</taxon>
        <taxon>Sordariomycetes</taxon>
        <taxon>Hypocreomycetidae</taxon>
        <taxon>Hypocreales</taxon>
        <taxon>Cordycipitaceae</taxon>
        <taxon>Cordyceps</taxon>
    </lineage>
</organism>
<dbReference type="InterPro" id="IPR011009">
    <property type="entry name" value="Kinase-like_dom_sf"/>
</dbReference>
<dbReference type="EMBL" id="JH126406">
    <property type="protein sequence ID" value="EGX88137.1"/>
    <property type="molecule type" value="Genomic_DNA"/>
</dbReference>
<dbReference type="eggNOG" id="ENOG502T98A">
    <property type="taxonomic scope" value="Eukaryota"/>
</dbReference>
<accession>G3JTY3</accession>
<evidence type="ECO:0000313" key="4">
    <source>
        <dbReference type="Proteomes" id="UP000001610"/>
    </source>
</evidence>
<name>G3JTY3_CORMM</name>
<dbReference type="RefSeq" id="XP_006674470.1">
    <property type="nucleotide sequence ID" value="XM_006674407.1"/>
</dbReference>
<dbReference type="AlphaFoldDB" id="G3JTY3"/>
<dbReference type="HOGENOM" id="CLU_008614_0_0_1"/>
<evidence type="ECO:0000256" key="1">
    <source>
        <dbReference type="SAM" id="MobiDB-lite"/>
    </source>
</evidence>
<protein>
    <submittedName>
        <fullName evidence="3">Uncharacterized protein</fullName>
    </submittedName>
</protein>
<keyword evidence="4" id="KW-1185">Reference proteome</keyword>
<feature type="transmembrane region" description="Helical" evidence="2">
    <location>
        <begin position="1109"/>
        <end position="1131"/>
    </location>
</feature>
<keyword evidence="2" id="KW-0812">Transmembrane</keyword>
<dbReference type="OMA" id="HNILCCV"/>
<proteinExistence type="predicted"/>
<sequence length="1153" mass="123602">MAVDSESRPAVAGKPDQGKAEGSVHNGIKTTPAVSPAVGGGYSDIDGIADKFRQHLVVPVVDKSTGASSWTALVPRDVITKRGVSVDSINDAISSQEHWRAGDVVVAGITVRAVIGPRGLLLSTQDADKSQQTTSVHLDESGSSAHVSLVVRPDGRLEVHKTCAHAGIDENGRPWLERQHRFLETSLAARDTDIFVRPLRRTASAAAFSIDFPYLPSQTLAQLAMAGMGGPLLLGTASALLGEMAGSVWPRSATEAPRDFIEKAHFDRMDRRVAIARAAVPALAAIADSPEIVLNGRTLLGFRAVTAQLRSHPALQALAPTLIGEIHGDLNLHNILCCVGPAATRPVALIDPRGVHLLSDFASTRDFEPGDYAYELSKLKFSLSAFSEIRHGFLAVQSESDTEFRIRFAHHPGSETMRQADAGFFAALAGNADFMRWVDRVEPAGFEALRKRVLLGEAANFVADAACALGRDTAHEVVPLFLIGLDKLNSVLATLHDTISEHKLDDWFARGGGQHTTAGILAVQQSLLQSRGNAPLWDVIEMSVPAGQVATARGLLATLRGKCFPRQTSIYASSAPPPAGLTFPCVVLHGLDEVQGATEAVLSGMAQADAFFKAAGVSESRRSALRIISVHSAAAAGNPFGRRGGRLWAPGPWGASPLALLLLTAQQLRFARGGRWLLGDASFFIASRALEPATGHVCVLAGAPKGTQSPAVFLSTEAGTALLVQGSSSSSSTDVALASTSDKGPWAEEVVHRASAVAVGDVDEAGVGSISGGDKMGVYQFGSQEEYRALLDRAKSDADMNSLAFLAATLAWREQWAIGDKLHIDGFVFVTVQFVCGWMACTVWYDVRLLWLQIANTKDSAEEEGRAKGGSAHANLRQLEDHDVRVASWWWWWWLDKRLFQVSSISLSIIVTSGMKLRRRINTWWASHLSFFATPTWGSGPFFPREAMQQSTDVAVDKAQAITRVCGNRGLAQEPRKLLSGDARHCQSGITRKELVSDAVNRAAIFVLMLGSVITGATSHQPKAFTMLYIFGSLAIVLSGVMLLHGVFRIVTKRHPETNMRKAVMKLPFELILIALLVLCTYYGFSVSGHRGADGYLDSDVSARRVACGFLGLVAAGAQIIHAPAAMVNCLKAKYAANDLREKHDAEAASRVV</sequence>
<feature type="transmembrane region" description="Helical" evidence="2">
    <location>
        <begin position="1069"/>
        <end position="1089"/>
    </location>
</feature>
<dbReference type="GeneID" id="18171276"/>
<feature type="transmembrane region" description="Helical" evidence="2">
    <location>
        <begin position="1024"/>
        <end position="1048"/>
    </location>
</feature>
<feature type="region of interest" description="Disordered" evidence="1">
    <location>
        <begin position="1"/>
        <end position="32"/>
    </location>
</feature>
<dbReference type="InParanoid" id="G3JTY3"/>
<evidence type="ECO:0000313" key="3">
    <source>
        <dbReference type="EMBL" id="EGX88137.1"/>
    </source>
</evidence>
<evidence type="ECO:0000256" key="2">
    <source>
        <dbReference type="SAM" id="Phobius"/>
    </source>
</evidence>
<gene>
    <name evidence="3" type="ORF">CCM_09273</name>
</gene>
<dbReference type="OrthoDB" id="416253at2759"/>
<dbReference type="Proteomes" id="UP000001610">
    <property type="component" value="Unassembled WGS sequence"/>
</dbReference>
<keyword evidence="2" id="KW-0472">Membrane</keyword>
<keyword evidence="2" id="KW-1133">Transmembrane helix</keyword>
<dbReference type="VEuPathDB" id="FungiDB:CCM_09273"/>
<reference evidence="3 4" key="1">
    <citation type="journal article" date="2011" name="Genome Biol.">
        <title>Genome sequence of the insect pathogenic fungus Cordyceps militaris, a valued traditional Chinese medicine.</title>
        <authorList>
            <person name="Zheng P."/>
            <person name="Xia Y."/>
            <person name="Xiao G."/>
            <person name="Xiong C."/>
            <person name="Hu X."/>
            <person name="Zhang S."/>
            <person name="Zheng H."/>
            <person name="Huang Y."/>
            <person name="Zhou Y."/>
            <person name="Wang S."/>
            <person name="Zhao G.P."/>
            <person name="Liu X."/>
            <person name="St Leger R.J."/>
            <person name="Wang C."/>
        </authorList>
    </citation>
    <scope>NUCLEOTIDE SEQUENCE [LARGE SCALE GENOMIC DNA]</scope>
    <source>
        <strain evidence="3 4">CM01</strain>
    </source>
</reference>
<dbReference type="SUPFAM" id="SSF56112">
    <property type="entry name" value="Protein kinase-like (PK-like)"/>
    <property type="match status" value="1"/>
</dbReference>